<evidence type="ECO:0000313" key="2">
    <source>
        <dbReference type="EMBL" id="RRT33059.1"/>
    </source>
</evidence>
<dbReference type="Proteomes" id="UP000287651">
    <property type="component" value="Unassembled WGS sequence"/>
</dbReference>
<protein>
    <submittedName>
        <fullName evidence="2">Uncharacterized protein</fullName>
    </submittedName>
</protein>
<reference evidence="2 3" key="1">
    <citation type="journal article" date="2014" name="Agronomy (Basel)">
        <title>A Draft Genome Sequence for Ensete ventricosum, the Drought-Tolerant Tree Against Hunger.</title>
        <authorList>
            <person name="Harrison J."/>
            <person name="Moore K.A."/>
            <person name="Paszkiewicz K."/>
            <person name="Jones T."/>
            <person name="Grant M."/>
            <person name="Ambacheew D."/>
            <person name="Muzemil S."/>
            <person name="Studholme D.J."/>
        </authorList>
    </citation>
    <scope>NUCLEOTIDE SEQUENCE [LARGE SCALE GENOMIC DNA]</scope>
</reference>
<dbReference type="AlphaFoldDB" id="A0A426X0R2"/>
<comment type="caution">
    <text evidence="2">The sequence shown here is derived from an EMBL/GenBank/DDBJ whole genome shotgun (WGS) entry which is preliminary data.</text>
</comment>
<feature type="region of interest" description="Disordered" evidence="1">
    <location>
        <begin position="22"/>
        <end position="49"/>
    </location>
</feature>
<dbReference type="EMBL" id="AMZH03030013">
    <property type="protein sequence ID" value="RRT33059.1"/>
    <property type="molecule type" value="Genomic_DNA"/>
</dbReference>
<name>A0A426X0R2_ENSVE</name>
<organism evidence="2 3">
    <name type="scientific">Ensete ventricosum</name>
    <name type="common">Abyssinian banana</name>
    <name type="synonym">Musa ensete</name>
    <dbReference type="NCBI Taxonomy" id="4639"/>
    <lineage>
        <taxon>Eukaryota</taxon>
        <taxon>Viridiplantae</taxon>
        <taxon>Streptophyta</taxon>
        <taxon>Embryophyta</taxon>
        <taxon>Tracheophyta</taxon>
        <taxon>Spermatophyta</taxon>
        <taxon>Magnoliopsida</taxon>
        <taxon>Liliopsida</taxon>
        <taxon>Zingiberales</taxon>
        <taxon>Musaceae</taxon>
        <taxon>Ensete</taxon>
    </lineage>
</organism>
<gene>
    <name evidence="2" type="ORF">B296_00050566</name>
</gene>
<accession>A0A426X0R2</accession>
<evidence type="ECO:0000313" key="3">
    <source>
        <dbReference type="Proteomes" id="UP000287651"/>
    </source>
</evidence>
<proteinExistence type="predicted"/>
<sequence>MQGWPTMARVFAGAADCGLGPRMGRRLQGWPHARGSQPPTTKAAASRRGRPRAWLAPPLGTVLARKGGNCGHNARRSCCPRGSDIYHKGGM</sequence>
<evidence type="ECO:0000256" key="1">
    <source>
        <dbReference type="SAM" id="MobiDB-lite"/>
    </source>
</evidence>